<gene>
    <name evidence="1" type="ORF">Q361_10724</name>
</gene>
<reference evidence="1 2" key="1">
    <citation type="submission" date="2018-01" db="EMBL/GenBank/DDBJ databases">
        <title>Genomic Encyclopedia of Type Strains, Phase I: the one thousand microbial genomes (KMG-I) project.</title>
        <authorList>
            <person name="Goeker M."/>
        </authorList>
    </citation>
    <scope>NUCLEOTIDE SEQUENCE [LARGE SCALE GENOMIC DNA]</scope>
    <source>
        <strain evidence="1 2">DSM 17960</strain>
    </source>
</reference>
<comment type="caution">
    <text evidence="1">The sequence shown here is derived from an EMBL/GenBank/DDBJ whole genome shotgun (WGS) entry which is preliminary data.</text>
</comment>
<evidence type="ECO:0000313" key="1">
    <source>
        <dbReference type="EMBL" id="POS01834.1"/>
    </source>
</evidence>
<keyword evidence="2" id="KW-1185">Reference proteome</keyword>
<proteinExistence type="predicted"/>
<protein>
    <submittedName>
        <fullName evidence="1">Uncharacterized protein</fullName>
    </submittedName>
</protein>
<dbReference type="Proteomes" id="UP000237056">
    <property type="component" value="Unassembled WGS sequence"/>
</dbReference>
<accession>A0A2S4N7Y3</accession>
<organism evidence="1 2">
    <name type="scientific">Flavobacterium croceum DSM 17960</name>
    <dbReference type="NCBI Taxonomy" id="1121886"/>
    <lineage>
        <taxon>Bacteria</taxon>
        <taxon>Pseudomonadati</taxon>
        <taxon>Bacteroidota</taxon>
        <taxon>Flavobacteriia</taxon>
        <taxon>Flavobacteriales</taxon>
        <taxon>Flavobacteriaceae</taxon>
        <taxon>Flavobacterium</taxon>
    </lineage>
</organism>
<name>A0A2S4N7Y3_9FLAO</name>
<dbReference type="EMBL" id="PQNY01000007">
    <property type="protein sequence ID" value="POS01834.1"/>
    <property type="molecule type" value="Genomic_DNA"/>
</dbReference>
<dbReference type="AlphaFoldDB" id="A0A2S4N7Y3"/>
<evidence type="ECO:0000313" key="2">
    <source>
        <dbReference type="Proteomes" id="UP000237056"/>
    </source>
</evidence>
<sequence>MFGVNLSRIYMEIARQYKCQRFDVHSDMSYLGTSPVETLIEFRLPENTQVDQVKLGKIFDKHISNVRYFNFMVENGSIYLMLHFNKKKNKFGIDYEYSLN</sequence>